<sequence length="177" mass="19872">LIFDRILEEAGMSYDDLGKCTLVGYTDGAMLMKDKHIDLYAMIDMPPNAGFMDVDAFFPVSILQLPDDLLDTMAEKYGMVKWTIPAGVYSGVDKDVITVGYSCGFYTNKDVPEDIVYEITKGMWEEYERFVSIQAAQFKEYIRPANALMGTAIPLHPGAYRYYVEQGMTIPEAGIPD</sequence>
<dbReference type="Pfam" id="PF16868">
    <property type="entry name" value="NMT1_3"/>
    <property type="match status" value="1"/>
</dbReference>
<dbReference type="PANTHER" id="PTHR42941">
    <property type="entry name" value="SLL1037 PROTEIN"/>
    <property type="match status" value="1"/>
</dbReference>
<dbReference type="Gene3D" id="3.40.190.10">
    <property type="entry name" value="Periplasmic binding protein-like II"/>
    <property type="match status" value="1"/>
</dbReference>
<dbReference type="SUPFAM" id="SSF53850">
    <property type="entry name" value="Periplasmic binding protein-like II"/>
    <property type="match status" value="1"/>
</dbReference>
<name>X1VGF1_9ZZZZ</name>
<proteinExistence type="predicted"/>
<gene>
    <name evidence="1" type="ORF">S12H4_49633</name>
</gene>
<dbReference type="AlphaFoldDB" id="X1VGF1"/>
<evidence type="ECO:0000313" key="1">
    <source>
        <dbReference type="EMBL" id="GAJ13691.1"/>
    </source>
</evidence>
<accession>X1VGF1</accession>
<dbReference type="EMBL" id="BARW01031159">
    <property type="protein sequence ID" value="GAJ13691.1"/>
    <property type="molecule type" value="Genomic_DNA"/>
</dbReference>
<dbReference type="PANTHER" id="PTHR42941:SF1">
    <property type="entry name" value="SLL1037 PROTEIN"/>
    <property type="match status" value="1"/>
</dbReference>
<reference evidence="1" key="1">
    <citation type="journal article" date="2014" name="Front. Microbiol.">
        <title>High frequency of phylogenetically diverse reductive dehalogenase-homologous genes in deep subseafloor sedimentary metagenomes.</title>
        <authorList>
            <person name="Kawai M."/>
            <person name="Futagami T."/>
            <person name="Toyoda A."/>
            <person name="Takaki Y."/>
            <person name="Nishi S."/>
            <person name="Hori S."/>
            <person name="Arai W."/>
            <person name="Tsubouchi T."/>
            <person name="Morono Y."/>
            <person name="Uchiyama I."/>
            <person name="Ito T."/>
            <person name="Fujiyama A."/>
            <person name="Inagaki F."/>
            <person name="Takami H."/>
        </authorList>
    </citation>
    <scope>NUCLEOTIDE SEQUENCE</scope>
    <source>
        <strain evidence="1">Expedition CK06-06</strain>
    </source>
</reference>
<organism evidence="1">
    <name type="scientific">marine sediment metagenome</name>
    <dbReference type="NCBI Taxonomy" id="412755"/>
    <lineage>
        <taxon>unclassified sequences</taxon>
        <taxon>metagenomes</taxon>
        <taxon>ecological metagenomes</taxon>
    </lineage>
</organism>
<dbReference type="InterPro" id="IPR011852">
    <property type="entry name" value="TRAP_TAXI"/>
</dbReference>
<evidence type="ECO:0008006" key="2">
    <source>
        <dbReference type="Google" id="ProtNLM"/>
    </source>
</evidence>
<feature type="non-terminal residue" evidence="1">
    <location>
        <position position="1"/>
    </location>
</feature>
<protein>
    <recommendedName>
        <fullName evidence="2">C4-dicarboxylate ABC transporter substrate-binding protein</fullName>
    </recommendedName>
</protein>
<comment type="caution">
    <text evidence="1">The sequence shown here is derived from an EMBL/GenBank/DDBJ whole genome shotgun (WGS) entry which is preliminary data.</text>
</comment>
<dbReference type="NCBIfam" id="TIGR02122">
    <property type="entry name" value="TRAP_TAXI"/>
    <property type="match status" value="1"/>
</dbReference>